<evidence type="ECO:0000313" key="3">
    <source>
        <dbReference type="EMBL" id="MBC3880475.1"/>
    </source>
</evidence>
<feature type="compositionally biased region" description="Low complexity" evidence="1">
    <location>
        <begin position="25"/>
        <end position="34"/>
    </location>
</feature>
<evidence type="ECO:0000256" key="2">
    <source>
        <dbReference type="SAM" id="SignalP"/>
    </source>
</evidence>
<name>A0A923HNR8_9BURK</name>
<proteinExistence type="predicted"/>
<evidence type="ECO:0000256" key="1">
    <source>
        <dbReference type="SAM" id="MobiDB-lite"/>
    </source>
</evidence>
<sequence>MGLIRFLTPVIIVAALILSPASDAATAKKAVPTKAKAKSAPKKNDKANTKVKHGSKAHDRKKESRHTKTSAKGKKAQLKSERAEARAAVSAHDLALAPEAQFQQAMSYTRTGKRKKPDWAHAIPLLEKSATTYPLAQYRLADYYLGNWGKGHRVNPELGYEYLAKASNAGYLQAQVEYARYLEKKGEHQSALKLWREAADQGHVDAMLRFVELNDVKKHPNADPVMAYAYIQIAGQQIMAKRAALTVKTEREQKAEEAFQVYVDKMASALNDEQKIAANSFVAEWQARPTEITQHVDKLPKK</sequence>
<feature type="compositionally biased region" description="Basic residues" evidence="1">
    <location>
        <begin position="63"/>
        <end position="77"/>
    </location>
</feature>
<keyword evidence="2" id="KW-0732">Signal</keyword>
<feature type="chain" id="PRO_5037496001" evidence="2">
    <location>
        <begin position="25"/>
        <end position="302"/>
    </location>
</feature>
<dbReference type="InterPro" id="IPR011990">
    <property type="entry name" value="TPR-like_helical_dom_sf"/>
</dbReference>
<protein>
    <submittedName>
        <fullName evidence="3">SEL1-like repeat protein</fullName>
    </submittedName>
</protein>
<keyword evidence="4" id="KW-1185">Reference proteome</keyword>
<gene>
    <name evidence="3" type="ORF">H8K36_03760</name>
</gene>
<dbReference type="EMBL" id="JACOFZ010000001">
    <property type="protein sequence ID" value="MBC3880475.1"/>
    <property type="molecule type" value="Genomic_DNA"/>
</dbReference>
<reference evidence="3" key="1">
    <citation type="submission" date="2020-08" db="EMBL/GenBank/DDBJ databases">
        <title>Novel species isolated from subtropical streams in China.</title>
        <authorList>
            <person name="Lu H."/>
        </authorList>
    </citation>
    <scope>NUCLEOTIDE SEQUENCE</scope>
    <source>
        <strain evidence="3">LX22W</strain>
    </source>
</reference>
<dbReference type="SMART" id="SM00671">
    <property type="entry name" value="SEL1"/>
    <property type="match status" value="2"/>
</dbReference>
<feature type="signal peptide" evidence="2">
    <location>
        <begin position="1"/>
        <end position="24"/>
    </location>
</feature>
<accession>A0A923HNR8</accession>
<dbReference type="Proteomes" id="UP000627446">
    <property type="component" value="Unassembled WGS sequence"/>
</dbReference>
<comment type="caution">
    <text evidence="3">The sequence shown here is derived from an EMBL/GenBank/DDBJ whole genome shotgun (WGS) entry which is preliminary data.</text>
</comment>
<feature type="region of interest" description="Disordered" evidence="1">
    <location>
        <begin position="25"/>
        <end position="82"/>
    </location>
</feature>
<dbReference type="AlphaFoldDB" id="A0A923HNR8"/>
<dbReference type="Gene3D" id="1.25.40.10">
    <property type="entry name" value="Tetratricopeptide repeat domain"/>
    <property type="match status" value="1"/>
</dbReference>
<evidence type="ECO:0000313" key="4">
    <source>
        <dbReference type="Proteomes" id="UP000627446"/>
    </source>
</evidence>
<organism evidence="3 4">
    <name type="scientific">Undibacterium nitidum</name>
    <dbReference type="NCBI Taxonomy" id="2762298"/>
    <lineage>
        <taxon>Bacteria</taxon>
        <taxon>Pseudomonadati</taxon>
        <taxon>Pseudomonadota</taxon>
        <taxon>Betaproteobacteria</taxon>
        <taxon>Burkholderiales</taxon>
        <taxon>Oxalobacteraceae</taxon>
        <taxon>Undibacterium</taxon>
    </lineage>
</organism>
<dbReference type="InterPro" id="IPR006597">
    <property type="entry name" value="Sel1-like"/>
</dbReference>
<dbReference type="RefSeq" id="WP_186915018.1">
    <property type="nucleotide sequence ID" value="NZ_JACOFZ010000001.1"/>
</dbReference>
<dbReference type="SUPFAM" id="SSF81901">
    <property type="entry name" value="HCP-like"/>
    <property type="match status" value="1"/>
</dbReference>